<dbReference type="Proteomes" id="UP000515312">
    <property type="component" value="Chromosome"/>
</dbReference>
<dbReference type="InterPro" id="IPR008514">
    <property type="entry name" value="T6SS_Hcp"/>
</dbReference>
<protein>
    <submittedName>
        <fullName evidence="1">Type VI secretion system tube protein Hcp</fullName>
    </submittedName>
</protein>
<sequence>MAVDYFLDLDGIPGESQDEKFKNKIQLLSWSWGASNISSVAGTGGSGAGKVDLSDFSTMTFFDKSTPKLFKSIVKGTHITKGTMSAVKTGADGKPYLKVNFTEIFITGLQMSASSEVPSVSISFTYNEIGIDYSTQDEKGNVASVGEVKYSTKQNKQS</sequence>
<dbReference type="EMBL" id="CP060394">
    <property type="protein sequence ID" value="QNI33796.1"/>
    <property type="molecule type" value="Genomic_DNA"/>
</dbReference>
<dbReference type="Gene3D" id="2.30.110.20">
    <property type="entry name" value="Hcp1-like"/>
    <property type="match status" value="1"/>
</dbReference>
<accession>A0A7G8BMM6</accession>
<dbReference type="RefSeq" id="WP_186745454.1">
    <property type="nucleotide sequence ID" value="NZ_CP060394.1"/>
</dbReference>
<keyword evidence="2" id="KW-1185">Reference proteome</keyword>
<dbReference type="Pfam" id="PF05638">
    <property type="entry name" value="T6SS_HCP"/>
    <property type="match status" value="1"/>
</dbReference>
<dbReference type="SUPFAM" id="SSF141452">
    <property type="entry name" value="Hcp1-like"/>
    <property type="match status" value="1"/>
</dbReference>
<dbReference type="PANTHER" id="PTHR36152">
    <property type="entry name" value="CYTOPLASMIC PROTEIN-RELATED"/>
    <property type="match status" value="1"/>
</dbReference>
<organism evidence="1 2">
    <name type="scientific">Alloacidobacterium dinghuense</name>
    <dbReference type="NCBI Taxonomy" id="2763107"/>
    <lineage>
        <taxon>Bacteria</taxon>
        <taxon>Pseudomonadati</taxon>
        <taxon>Acidobacteriota</taxon>
        <taxon>Terriglobia</taxon>
        <taxon>Terriglobales</taxon>
        <taxon>Acidobacteriaceae</taxon>
        <taxon>Alloacidobacterium</taxon>
    </lineage>
</organism>
<gene>
    <name evidence="1" type="ORF">H7849_07715</name>
</gene>
<dbReference type="KEGG" id="adin:H7849_07715"/>
<evidence type="ECO:0000313" key="1">
    <source>
        <dbReference type="EMBL" id="QNI33796.1"/>
    </source>
</evidence>
<dbReference type="InterPro" id="IPR053165">
    <property type="entry name" value="HSI-I_assembly_Hcp1"/>
</dbReference>
<reference evidence="1 2" key="1">
    <citation type="submission" date="2020-08" db="EMBL/GenBank/DDBJ databases">
        <title>Edaphobacter telluris sp. nov. and Acidobacterium dinghuensis sp. nov., two acidobacteria isolated from forest soil.</title>
        <authorList>
            <person name="Fu J."/>
            <person name="Qiu L."/>
        </authorList>
    </citation>
    <scope>NUCLEOTIDE SEQUENCE [LARGE SCALE GENOMIC DNA]</scope>
    <source>
        <strain evidence="1">4Y35</strain>
    </source>
</reference>
<dbReference type="PANTHER" id="PTHR36152:SF5">
    <property type="entry name" value="PROTEIN HCP1"/>
    <property type="match status" value="1"/>
</dbReference>
<evidence type="ECO:0000313" key="2">
    <source>
        <dbReference type="Proteomes" id="UP000515312"/>
    </source>
</evidence>
<dbReference type="InterPro" id="IPR036624">
    <property type="entry name" value="Hcp1-lik_sf"/>
</dbReference>
<name>A0A7G8BMM6_9BACT</name>
<dbReference type="AlphaFoldDB" id="A0A7G8BMM6"/>
<proteinExistence type="predicted"/>